<evidence type="ECO:0000313" key="4">
    <source>
        <dbReference type="Proteomes" id="UP000242656"/>
    </source>
</evidence>
<dbReference type="SMART" id="SM00857">
    <property type="entry name" value="Resolvase"/>
    <property type="match status" value="1"/>
</dbReference>
<protein>
    <submittedName>
        <fullName evidence="3">Recombinase</fullName>
    </submittedName>
</protein>
<dbReference type="InterPro" id="IPR038109">
    <property type="entry name" value="DNA_bind_recomb_sf"/>
</dbReference>
<dbReference type="SUPFAM" id="SSF53041">
    <property type="entry name" value="Resolvase-like"/>
    <property type="match status" value="1"/>
</dbReference>
<dbReference type="InterPro" id="IPR025827">
    <property type="entry name" value="Zn_ribbon_recom_dom"/>
</dbReference>
<name>A0A2B0MUG7_BACCE</name>
<dbReference type="Gene3D" id="3.90.1750.20">
    <property type="entry name" value="Putative Large Serine Recombinase, Chain B, Domain 2"/>
    <property type="match status" value="1"/>
</dbReference>
<dbReference type="Pfam" id="PF13408">
    <property type="entry name" value="Zn_ribbon_recom"/>
    <property type="match status" value="1"/>
</dbReference>
<dbReference type="GO" id="GO:0003677">
    <property type="term" value="F:DNA binding"/>
    <property type="evidence" value="ECO:0007669"/>
    <property type="project" value="InterPro"/>
</dbReference>
<dbReference type="Pfam" id="PF00239">
    <property type="entry name" value="Resolvase"/>
    <property type="match status" value="1"/>
</dbReference>
<evidence type="ECO:0000313" key="3">
    <source>
        <dbReference type="EMBL" id="PFK47777.1"/>
    </source>
</evidence>
<comment type="caution">
    <text evidence="3">The sequence shown here is derived from an EMBL/GenBank/DDBJ whole genome shotgun (WGS) entry which is preliminary data.</text>
</comment>
<dbReference type="PANTHER" id="PTHR30461">
    <property type="entry name" value="DNA-INVERTASE FROM LAMBDOID PROPHAGE"/>
    <property type="match status" value="1"/>
</dbReference>
<evidence type="ECO:0000256" key="1">
    <source>
        <dbReference type="SAM" id="Coils"/>
    </source>
</evidence>
<dbReference type="EMBL" id="NUWN01000003">
    <property type="protein sequence ID" value="PFK47777.1"/>
    <property type="molecule type" value="Genomic_DNA"/>
</dbReference>
<dbReference type="RefSeq" id="WP_098489188.1">
    <property type="nucleotide sequence ID" value="NZ_NUWN01000003.1"/>
</dbReference>
<dbReference type="Gene3D" id="3.40.50.1390">
    <property type="entry name" value="Resolvase, N-terminal catalytic domain"/>
    <property type="match status" value="1"/>
</dbReference>
<feature type="coiled-coil region" evidence="1">
    <location>
        <begin position="417"/>
        <end position="463"/>
    </location>
</feature>
<dbReference type="CDD" id="cd00338">
    <property type="entry name" value="Ser_Recombinase"/>
    <property type="match status" value="1"/>
</dbReference>
<evidence type="ECO:0000259" key="2">
    <source>
        <dbReference type="PROSITE" id="PS51737"/>
    </source>
</evidence>
<dbReference type="Proteomes" id="UP000242656">
    <property type="component" value="Unassembled WGS sequence"/>
</dbReference>
<keyword evidence="1" id="KW-0175">Coiled coil</keyword>
<feature type="domain" description="Recombinase" evidence="2">
    <location>
        <begin position="160"/>
        <end position="289"/>
    </location>
</feature>
<dbReference type="GO" id="GO:0000150">
    <property type="term" value="F:DNA strand exchange activity"/>
    <property type="evidence" value="ECO:0007669"/>
    <property type="project" value="InterPro"/>
</dbReference>
<dbReference type="AlphaFoldDB" id="A0A2B0MUG7"/>
<organism evidence="3 4">
    <name type="scientific">Bacillus cereus</name>
    <dbReference type="NCBI Taxonomy" id="1396"/>
    <lineage>
        <taxon>Bacteria</taxon>
        <taxon>Bacillati</taxon>
        <taxon>Bacillota</taxon>
        <taxon>Bacilli</taxon>
        <taxon>Bacillales</taxon>
        <taxon>Bacillaceae</taxon>
        <taxon>Bacillus</taxon>
        <taxon>Bacillus cereus group</taxon>
    </lineage>
</organism>
<proteinExistence type="predicted"/>
<dbReference type="PANTHER" id="PTHR30461:SF23">
    <property type="entry name" value="DNA RECOMBINASE-RELATED"/>
    <property type="match status" value="1"/>
</dbReference>
<dbReference type="InterPro" id="IPR036162">
    <property type="entry name" value="Resolvase-like_N_sf"/>
</dbReference>
<dbReference type="PROSITE" id="PS51737">
    <property type="entry name" value="RECOMBINASE_DNA_BIND"/>
    <property type="match status" value="1"/>
</dbReference>
<dbReference type="Pfam" id="PF07508">
    <property type="entry name" value="Recombinase"/>
    <property type="match status" value="1"/>
</dbReference>
<dbReference type="InterPro" id="IPR006119">
    <property type="entry name" value="Resolv_N"/>
</dbReference>
<dbReference type="InterPro" id="IPR011109">
    <property type="entry name" value="DNA_bind_recombinase_dom"/>
</dbReference>
<accession>A0A2B0MUG7</accession>
<sequence>MNNTPSKIQKVAVYSRKSRPEETNEVLKRQLGILIDMCHAKGWEYDIFQEVGSSQDINTELNKMLEKVQALHYDAVLVTEQSRLGRNDLVIAQVKQILTNYGVFLLTPTNSIDLTTQEGVLLSDMQTLVDKQEYLNTRKRLIRGKRQSAKAGNWVGGRTPVGYKYDSVSKRLVPDEYAPLVERIFRLYLSGLSSTDIARQFELEGILTPSGSKWDKARIAVVLANPAYKGTVIYGKTKVSKVSRKPSGTPRQFKATKEEQIIIDDAHAPIVSPEDWERVRAIREQRNSKPPSARIGKVIFTGLIKCGICGRTHSFQRRKGKEIRITSCQTRHYQEDSSYTVCENKGMRLDKFEKLFYFQFEDFVKALEDYLDDIKNNIPIEAINAADEREIIEQAIKKHGQTIKKVQRGYENGGYTDEEFAERIKELRTQITQLEQELNKLDSKNQDEQIDELEASINKLRGILNGTTKMCTSDMNSLLSKYIDYIEYTRIGDHTAEPTLDIKYKGQEQTS</sequence>
<reference evidence="3 4" key="1">
    <citation type="submission" date="2017-09" db="EMBL/GenBank/DDBJ databases">
        <title>Large-scale bioinformatics analysis of Bacillus genomes uncovers conserved roles of natural products in bacterial physiology.</title>
        <authorList>
            <consortium name="Agbiome Team Llc"/>
            <person name="Bleich R.M."/>
            <person name="Grubbs K.J."/>
            <person name="Santa Maria K.C."/>
            <person name="Allen S.E."/>
            <person name="Farag S."/>
            <person name="Shank E.A."/>
            <person name="Bowers A."/>
        </authorList>
    </citation>
    <scope>NUCLEOTIDE SEQUENCE [LARGE SCALE GENOMIC DNA]</scope>
    <source>
        <strain evidence="3 4">AFS083043</strain>
    </source>
</reference>
<gene>
    <name evidence="3" type="ORF">COI93_00450</name>
</gene>
<dbReference type="InterPro" id="IPR050639">
    <property type="entry name" value="SSR_resolvase"/>
</dbReference>